<evidence type="ECO:0000256" key="3">
    <source>
        <dbReference type="ARBA" id="ARBA00023122"/>
    </source>
</evidence>
<accession>A0A3A1Y7N6</accession>
<dbReference type="InterPro" id="IPR046342">
    <property type="entry name" value="CBS_dom_sf"/>
</dbReference>
<dbReference type="SMART" id="SM01091">
    <property type="entry name" value="CorC_HlyC"/>
    <property type="match status" value="1"/>
</dbReference>
<reference evidence="9 10" key="1">
    <citation type="submission" date="2017-08" db="EMBL/GenBank/DDBJ databases">
        <title>Reclassification of Bisgaard taxon 37 and 44.</title>
        <authorList>
            <person name="Christensen H."/>
        </authorList>
    </citation>
    <scope>NUCLEOTIDE SEQUENCE [LARGE SCALE GENOMIC DNA]</scope>
    <source>
        <strain evidence="9 10">B96_4</strain>
    </source>
</reference>
<feature type="region of interest" description="Disordered" evidence="7">
    <location>
        <begin position="323"/>
        <end position="435"/>
    </location>
</feature>
<comment type="caution">
    <text evidence="9">The sequence shown here is derived from an EMBL/GenBank/DDBJ whole genome shotgun (WGS) entry which is preliminary data.</text>
</comment>
<dbReference type="InterPro" id="IPR005170">
    <property type="entry name" value="Transptr-assoc_dom"/>
</dbReference>
<dbReference type="Proteomes" id="UP000266258">
    <property type="component" value="Unassembled WGS sequence"/>
</dbReference>
<proteinExistence type="inferred from homology"/>
<keyword evidence="10" id="KW-1185">Reference proteome</keyword>
<dbReference type="GO" id="GO:0050660">
    <property type="term" value="F:flavin adenine dinucleotide binding"/>
    <property type="evidence" value="ECO:0007669"/>
    <property type="project" value="InterPro"/>
</dbReference>
<dbReference type="AlphaFoldDB" id="A0A3A1Y7N6"/>
<feature type="domain" description="CBS" evidence="8">
    <location>
        <begin position="75"/>
        <end position="137"/>
    </location>
</feature>
<sequence length="435" mass="48149">MSFLEQIKTITNNLINKSRQKLIAVLTNKPGSVESAEDLEQQIEYLNNNKAIDIHIAKMLKGVLSIRNLRARDLMIPRAHIDYFESDQTLEDVLNAVLENGHSRYPILDDNNDDQEAISLLFTKDLLRVLIDQKVDQVSLTEIAKPIKIIPETKHVTTLLQEFQSSRTHLALVVNEFGEISGLITIEDILEEIVGDISDEFDKEDLFIQQVSKTSFDVLAKTPIYLFNEAFGCELSDQEFDTIGGYVFGLLGHMPIRNESIDLIPGKLIARITQVNERQILKLRVRAIQDYSVKLKKEIAEVTNTEQAAQVVAEANAQAEQAKAQTEQANAQVEQANAQAEQANAQAEQAKAQGEQANAQAEQANAQAEQANAQAEQANAQAEQANAQAEQASAQTEQENAQAEQAKAQAEQVNATATVNPEQAPLTNDKAEQEK</sequence>
<dbReference type="InterPro" id="IPR000644">
    <property type="entry name" value="CBS_dom"/>
</dbReference>
<keyword evidence="2" id="KW-0677">Repeat</keyword>
<dbReference type="EMBL" id="NRJH01000012">
    <property type="protein sequence ID" value="RIY33625.1"/>
    <property type="molecule type" value="Genomic_DNA"/>
</dbReference>
<evidence type="ECO:0000256" key="5">
    <source>
        <dbReference type="ARBA" id="ARBA00040729"/>
    </source>
</evidence>
<dbReference type="InterPro" id="IPR044751">
    <property type="entry name" value="Ion_transp-like_CBS"/>
</dbReference>
<dbReference type="OrthoDB" id="9797674at2"/>
<evidence type="ECO:0000256" key="4">
    <source>
        <dbReference type="ARBA" id="ARBA00037273"/>
    </source>
</evidence>
<comment type="similarity">
    <text evidence="1">Belongs to the UPF0053 family.</text>
</comment>
<dbReference type="PROSITE" id="PS51371">
    <property type="entry name" value="CBS"/>
    <property type="match status" value="2"/>
</dbReference>
<dbReference type="Gene3D" id="3.10.580.10">
    <property type="entry name" value="CBS-domain"/>
    <property type="match status" value="1"/>
</dbReference>
<name>A0A3A1Y7N6_9GAMM</name>
<evidence type="ECO:0000256" key="1">
    <source>
        <dbReference type="ARBA" id="ARBA00006337"/>
    </source>
</evidence>
<dbReference type="Gene3D" id="3.30.465.10">
    <property type="match status" value="1"/>
</dbReference>
<evidence type="ECO:0000259" key="8">
    <source>
        <dbReference type="PROSITE" id="PS51371"/>
    </source>
</evidence>
<dbReference type="InterPro" id="IPR036318">
    <property type="entry name" value="FAD-bd_PCMH-like_sf"/>
</dbReference>
<feature type="domain" description="CBS" evidence="8">
    <location>
        <begin position="140"/>
        <end position="200"/>
    </location>
</feature>
<dbReference type="RefSeq" id="WP_119496447.1">
    <property type="nucleotide sequence ID" value="NZ_NRJH01000012.1"/>
</dbReference>
<evidence type="ECO:0000256" key="7">
    <source>
        <dbReference type="SAM" id="MobiDB-lite"/>
    </source>
</evidence>
<protein>
    <recommendedName>
        <fullName evidence="5">Magnesium and cobalt efflux protein CorC</fullName>
    </recommendedName>
</protein>
<evidence type="ECO:0000256" key="2">
    <source>
        <dbReference type="ARBA" id="ARBA00022737"/>
    </source>
</evidence>
<gene>
    <name evidence="9" type="ORF">CJP74_01160</name>
</gene>
<keyword evidence="3 6" id="KW-0129">CBS domain</keyword>
<organism evidence="9 10">
    <name type="scientific">Psittacicella melopsittaci</name>
    <dbReference type="NCBI Taxonomy" id="2028576"/>
    <lineage>
        <taxon>Bacteria</taxon>
        <taxon>Pseudomonadati</taxon>
        <taxon>Pseudomonadota</taxon>
        <taxon>Gammaproteobacteria</taxon>
        <taxon>Pasteurellales</taxon>
        <taxon>Psittacicellaceae</taxon>
        <taxon>Psittacicella</taxon>
    </lineage>
</organism>
<dbReference type="FunFam" id="3.10.580.10:FF:000002">
    <property type="entry name" value="Magnesium/cobalt efflux protein CorC"/>
    <property type="match status" value="1"/>
</dbReference>
<dbReference type="SUPFAM" id="SSF56176">
    <property type="entry name" value="FAD-binding/transporter-associated domain-like"/>
    <property type="match status" value="1"/>
</dbReference>
<dbReference type="SMART" id="SM00116">
    <property type="entry name" value="CBS"/>
    <property type="match status" value="2"/>
</dbReference>
<dbReference type="PANTHER" id="PTHR22777:SF27">
    <property type="entry name" value="MAGNESIUM AND COBALT EFFLUX PROTEIN CORC"/>
    <property type="match status" value="1"/>
</dbReference>
<evidence type="ECO:0000256" key="6">
    <source>
        <dbReference type="PROSITE-ProRule" id="PRU00703"/>
    </source>
</evidence>
<dbReference type="InterPro" id="IPR016169">
    <property type="entry name" value="FAD-bd_PCMH_sub2"/>
</dbReference>
<evidence type="ECO:0000313" key="10">
    <source>
        <dbReference type="Proteomes" id="UP000266258"/>
    </source>
</evidence>
<dbReference type="CDD" id="cd04590">
    <property type="entry name" value="CBS_pair_CorC_HlyC_assoc"/>
    <property type="match status" value="1"/>
</dbReference>
<dbReference type="GO" id="GO:0005886">
    <property type="term" value="C:plasma membrane"/>
    <property type="evidence" value="ECO:0007669"/>
    <property type="project" value="TreeGrafter"/>
</dbReference>
<evidence type="ECO:0000313" key="9">
    <source>
        <dbReference type="EMBL" id="RIY33625.1"/>
    </source>
</evidence>
<dbReference type="Pfam" id="PF00571">
    <property type="entry name" value="CBS"/>
    <property type="match status" value="2"/>
</dbReference>
<dbReference type="Pfam" id="PF03471">
    <property type="entry name" value="CorC_HlyC"/>
    <property type="match status" value="1"/>
</dbReference>
<dbReference type="SUPFAM" id="SSF54631">
    <property type="entry name" value="CBS-domain pair"/>
    <property type="match status" value="1"/>
</dbReference>
<feature type="compositionally biased region" description="Low complexity" evidence="7">
    <location>
        <begin position="323"/>
        <end position="415"/>
    </location>
</feature>
<dbReference type="PANTHER" id="PTHR22777">
    <property type="entry name" value="HEMOLYSIN-RELATED"/>
    <property type="match status" value="1"/>
</dbReference>
<comment type="function">
    <text evidence="4">Plays a role in the transport of magnesium and cobalt ions.</text>
</comment>